<comment type="caution">
    <text evidence="2">The sequence shown here is derived from an EMBL/GenBank/DDBJ whole genome shotgun (WGS) entry which is preliminary data.</text>
</comment>
<evidence type="ECO:0000256" key="1">
    <source>
        <dbReference type="SAM" id="Phobius"/>
    </source>
</evidence>
<dbReference type="Proteomes" id="UP000190188">
    <property type="component" value="Unassembled WGS sequence"/>
</dbReference>
<dbReference type="EMBL" id="MSZX01000008">
    <property type="protein sequence ID" value="OPA75577.1"/>
    <property type="molecule type" value="Genomic_DNA"/>
</dbReference>
<keyword evidence="1" id="KW-0472">Membrane</keyword>
<dbReference type="STRING" id="1324314.BVG16_19740"/>
<name>A0A1T2X6R8_9BACL</name>
<dbReference type="RefSeq" id="WP_078500810.1">
    <property type="nucleotide sequence ID" value="NZ_MSZX01000008.1"/>
</dbReference>
<feature type="transmembrane region" description="Helical" evidence="1">
    <location>
        <begin position="12"/>
        <end position="32"/>
    </location>
</feature>
<feature type="transmembrane region" description="Helical" evidence="1">
    <location>
        <begin position="125"/>
        <end position="145"/>
    </location>
</feature>
<evidence type="ECO:0000313" key="2">
    <source>
        <dbReference type="EMBL" id="OPA75577.1"/>
    </source>
</evidence>
<evidence type="ECO:0000313" key="3">
    <source>
        <dbReference type="Proteomes" id="UP000190188"/>
    </source>
</evidence>
<dbReference type="OrthoDB" id="8017424at2"/>
<keyword evidence="1" id="KW-0812">Transmembrane</keyword>
<feature type="transmembrane region" description="Helical" evidence="1">
    <location>
        <begin position="38"/>
        <end position="58"/>
    </location>
</feature>
<protein>
    <submittedName>
        <fullName evidence="2">Uncharacterized protein</fullName>
    </submittedName>
</protein>
<dbReference type="InterPro" id="IPR017195">
    <property type="entry name" value="ABC_thiamin-permease_prd"/>
</dbReference>
<accession>A0A1T2X6R8</accession>
<feature type="transmembrane region" description="Helical" evidence="1">
    <location>
        <begin position="92"/>
        <end position="113"/>
    </location>
</feature>
<reference evidence="2 3" key="1">
    <citation type="submission" date="2017-01" db="EMBL/GenBank/DDBJ databases">
        <title>Genome analysis of Paenibacillus selenitrireducens ES3-24.</title>
        <authorList>
            <person name="Xu D."/>
            <person name="Yao R."/>
            <person name="Zheng S."/>
        </authorList>
    </citation>
    <scope>NUCLEOTIDE SEQUENCE [LARGE SCALE GENOMIC DNA]</scope>
    <source>
        <strain evidence="2 3">ES3-24</strain>
    </source>
</reference>
<sequence>MNERSAIQRFTTLEIVLMAVLAMANAVLSTFLSTVNQFLTTLGGPIATSTIVGLYMIYGVLAMYIIRKPGTAFITYMLGAIVQTLLGNSYGIAASLVAALCYAVAVELVCAIFKYKRWTMGVTMLLGLCAVPLWFIFAANMFGYLKWGMGQLTIAFIVRCLSGLILCGMLTKMIGDAMVRTGLLRSFNIVKDAKLRS</sequence>
<organism evidence="2 3">
    <name type="scientific">Paenibacillus selenitireducens</name>
    <dbReference type="NCBI Taxonomy" id="1324314"/>
    <lineage>
        <taxon>Bacteria</taxon>
        <taxon>Bacillati</taxon>
        <taxon>Bacillota</taxon>
        <taxon>Bacilli</taxon>
        <taxon>Bacillales</taxon>
        <taxon>Paenibacillaceae</taxon>
        <taxon>Paenibacillus</taxon>
    </lineage>
</organism>
<dbReference type="AlphaFoldDB" id="A0A1T2X6R8"/>
<dbReference type="Pfam" id="PF09819">
    <property type="entry name" value="ABC_cobalt"/>
    <property type="match status" value="1"/>
</dbReference>
<keyword evidence="3" id="KW-1185">Reference proteome</keyword>
<feature type="transmembrane region" description="Helical" evidence="1">
    <location>
        <begin position="151"/>
        <end position="170"/>
    </location>
</feature>
<proteinExistence type="predicted"/>
<keyword evidence="1" id="KW-1133">Transmembrane helix</keyword>
<gene>
    <name evidence="2" type="ORF">BVG16_19740</name>
</gene>
<feature type="transmembrane region" description="Helical" evidence="1">
    <location>
        <begin position="70"/>
        <end position="86"/>
    </location>
</feature>